<keyword evidence="5 6" id="KW-0472">Membrane</keyword>
<reference evidence="8" key="1">
    <citation type="journal article" date="2020" name="mSystems">
        <title>Genome- and Community-Level Interaction Insights into Carbon Utilization and Element Cycling Functions of Hydrothermarchaeota in Hydrothermal Sediment.</title>
        <authorList>
            <person name="Zhou Z."/>
            <person name="Liu Y."/>
            <person name="Xu W."/>
            <person name="Pan J."/>
            <person name="Luo Z.H."/>
            <person name="Li M."/>
        </authorList>
    </citation>
    <scope>NUCLEOTIDE SEQUENCE [LARGE SCALE GENOMIC DNA]</scope>
    <source>
        <strain evidence="8">SpSt-548</strain>
    </source>
</reference>
<feature type="domain" description="VTT" evidence="7">
    <location>
        <begin position="239"/>
        <end position="355"/>
    </location>
</feature>
<dbReference type="EMBL" id="DSXI01000636">
    <property type="protein sequence ID" value="HGS06180.1"/>
    <property type="molecule type" value="Genomic_DNA"/>
</dbReference>
<evidence type="ECO:0000256" key="4">
    <source>
        <dbReference type="ARBA" id="ARBA00022989"/>
    </source>
</evidence>
<feature type="transmembrane region" description="Helical" evidence="6">
    <location>
        <begin position="170"/>
        <end position="191"/>
    </location>
</feature>
<sequence length="397" mass="44192">MAWESALKASRVARGGKSPFRTACCISRKRRPRRCFTALKASCQPATGSRAAGAYCPRVSKENLAFTTSRPFFSRISSLPATSGGTVQIPPAAVREPSRSPRARFSSSWAKLRRGQLFSSFSSIPDPLPSSLKNDYIIPDTGVSWYVHYMFSKDELRMGEKGSGRLRWRWHGAGLLVLGLAAAAFLAWYGWPALSPYFHQAMALFQDREKLHLWLTAQGPLAPLAFILLQCLQVLIAPIPGEVTGILGGFLFGVAGGFLYSSVGLTMGCTLAFLLGRWLQHNFLGKFIRQELMERFAFLWSRTSALVAFLLFLVPGVPKDYLSYILGVTQFPLRAFVIIVAVARMPCTFILTLQGAEIYKGNYLVAASLWAVIILIALISFYYREKFYNWLKRLGLS</sequence>
<dbReference type="Pfam" id="PF09335">
    <property type="entry name" value="VTT_dom"/>
    <property type="match status" value="1"/>
</dbReference>
<comment type="caution">
    <text evidence="8">The sequence shown here is derived from an EMBL/GenBank/DDBJ whole genome shotgun (WGS) entry which is preliminary data.</text>
</comment>
<evidence type="ECO:0000259" key="7">
    <source>
        <dbReference type="Pfam" id="PF09335"/>
    </source>
</evidence>
<proteinExistence type="inferred from homology"/>
<dbReference type="PANTHER" id="PTHR12677:SF59">
    <property type="entry name" value="GOLGI APPARATUS MEMBRANE PROTEIN TVP38-RELATED"/>
    <property type="match status" value="1"/>
</dbReference>
<comment type="subcellular location">
    <subcellularLocation>
        <location evidence="1 6">Cell membrane</location>
        <topology evidence="1 6">Multi-pass membrane protein</topology>
    </subcellularLocation>
</comment>
<keyword evidence="4 6" id="KW-1133">Transmembrane helix</keyword>
<evidence type="ECO:0000313" key="8">
    <source>
        <dbReference type="EMBL" id="HGS06180.1"/>
    </source>
</evidence>
<evidence type="ECO:0000256" key="1">
    <source>
        <dbReference type="ARBA" id="ARBA00004651"/>
    </source>
</evidence>
<evidence type="ECO:0000256" key="2">
    <source>
        <dbReference type="ARBA" id="ARBA00022475"/>
    </source>
</evidence>
<dbReference type="PANTHER" id="PTHR12677">
    <property type="entry name" value="GOLGI APPARATUS MEMBRANE PROTEIN TVP38-RELATED"/>
    <property type="match status" value="1"/>
</dbReference>
<gene>
    <name evidence="8" type="ORF">ENT08_10710</name>
</gene>
<keyword evidence="3 6" id="KW-0812">Transmembrane</keyword>
<name>A0A7V4LDK8_9BACT</name>
<feature type="transmembrane region" description="Helical" evidence="6">
    <location>
        <begin position="249"/>
        <end position="276"/>
    </location>
</feature>
<evidence type="ECO:0000256" key="3">
    <source>
        <dbReference type="ARBA" id="ARBA00022692"/>
    </source>
</evidence>
<accession>A0A7V4LDK8</accession>
<keyword evidence="2 6" id="KW-1003">Cell membrane</keyword>
<feature type="transmembrane region" description="Helical" evidence="6">
    <location>
        <begin position="363"/>
        <end position="383"/>
    </location>
</feature>
<evidence type="ECO:0000256" key="5">
    <source>
        <dbReference type="ARBA" id="ARBA00023136"/>
    </source>
</evidence>
<comment type="similarity">
    <text evidence="6">Belongs to the TVP38/TMEM64 family.</text>
</comment>
<feature type="transmembrane region" description="Helical" evidence="6">
    <location>
        <begin position="296"/>
        <end position="314"/>
    </location>
</feature>
<evidence type="ECO:0000256" key="6">
    <source>
        <dbReference type="RuleBase" id="RU366058"/>
    </source>
</evidence>
<organism evidence="8">
    <name type="scientific">Desulfobacca acetoxidans</name>
    <dbReference type="NCBI Taxonomy" id="60893"/>
    <lineage>
        <taxon>Bacteria</taxon>
        <taxon>Pseudomonadati</taxon>
        <taxon>Thermodesulfobacteriota</taxon>
        <taxon>Desulfobaccia</taxon>
        <taxon>Desulfobaccales</taxon>
        <taxon>Desulfobaccaceae</taxon>
        <taxon>Desulfobacca</taxon>
    </lineage>
</organism>
<feature type="transmembrane region" description="Helical" evidence="6">
    <location>
        <begin position="321"/>
        <end position="343"/>
    </location>
</feature>
<protein>
    <recommendedName>
        <fullName evidence="6">TVP38/TMEM64 family membrane protein</fullName>
    </recommendedName>
</protein>
<dbReference type="AlphaFoldDB" id="A0A7V4LDK8"/>
<dbReference type="InterPro" id="IPR015414">
    <property type="entry name" value="TMEM64"/>
</dbReference>
<dbReference type="GO" id="GO:0005886">
    <property type="term" value="C:plasma membrane"/>
    <property type="evidence" value="ECO:0007669"/>
    <property type="project" value="UniProtKB-SubCell"/>
</dbReference>
<dbReference type="InterPro" id="IPR032816">
    <property type="entry name" value="VTT_dom"/>
</dbReference>
<feature type="transmembrane region" description="Helical" evidence="6">
    <location>
        <begin position="211"/>
        <end position="237"/>
    </location>
</feature>